<dbReference type="Pfam" id="PF16375">
    <property type="entry name" value="DUF4986"/>
    <property type="match status" value="1"/>
</dbReference>
<dbReference type="Pfam" id="PF07944">
    <property type="entry name" value="Beta-AFase-like_GH127_cat"/>
    <property type="match status" value="1"/>
</dbReference>
<feature type="domain" description="Glycoside hydrolase GH146 substrate-binding" evidence="3">
    <location>
        <begin position="620"/>
        <end position="747"/>
    </location>
</feature>
<comment type="caution">
    <text evidence="5">The sequence shown here is derived from an EMBL/GenBank/DDBJ whole genome shotgun (WGS) entry which is preliminary data.</text>
</comment>
<sequence length="748" mass="81577">MKFFPLSRVRLLESPFSRAVRTDLDYVLSWEPDRLLAPFLREAGLEPRAENYGSWESTALAGHIGGHCLSALALLAAATGGAEPRRRLDYMVAELARAQTHCGTGYLGGVPGGVALFEDLRGGGVEAARELGRHWAPWYSVHKAFAGLIDAHRLLGHEQALDVVVRLADWWLDIAAGIDDEAFEAMLGTEFGGMNEAFADLAAVTGRRAYADMAMRFSHRVILDPLLKGRDELTGQHANTQIPKAVGYAAAAAVRGDGELLAAAQCFWRAVVEHRTVANGGNSVREHFHARDDFAPMIEDRTGPETCNTYNMLKLTKALAEAAFDPSQLDYAERAVYNHQLASQHPEHGGLVYHTSMRPRHYRVYSQPERNMWCCVGTGIEMQAKYGEFVFGEHDGALAVNLYTPAVLDAPEFGGRFRLETGFPADDPHVSLTLDIDEPRTFPLRLRVPVGCDGPAGLAVNGRSVEGEPAPGAVVLEREWRPGDAVTFLLPLRLRAERLPDGSPWQAYFAGPVLLASREGTAHLAGLRADEADWSQIAHGALVGFADLPIITDTAAEDVLSREAPLRYRLRFADPASEAELVPFYEVHDSRYTLYWPVAAPDEVARRRTALVEADRGSLALDAATLDTVVFGEQQSETDHGFRGEAAVVAVDAQGRRARTTAARMSVVLNDPEGAGRVLRIGFRHAGGSTGVTVRFNGIRIAEEAWDDRHGDTELDYALPQSLPACTLEFAAPDGKATPGITTVRLLR</sequence>
<dbReference type="InterPro" id="IPR008928">
    <property type="entry name" value="6-hairpin_glycosidase_sf"/>
</dbReference>
<dbReference type="Pfam" id="PF20620">
    <property type="entry name" value="DUF6805"/>
    <property type="match status" value="1"/>
</dbReference>
<dbReference type="InterPro" id="IPR049046">
    <property type="entry name" value="Beta-AFase-like_GH127_middle"/>
</dbReference>
<dbReference type="GO" id="GO:0016787">
    <property type="term" value="F:hydrolase activity"/>
    <property type="evidence" value="ECO:0007669"/>
    <property type="project" value="UniProtKB-KW"/>
</dbReference>
<dbReference type="Proteomes" id="UP001145799">
    <property type="component" value="Unassembled WGS sequence"/>
</dbReference>
<dbReference type="Proteomes" id="UP001183604">
    <property type="component" value="Unassembled WGS sequence"/>
</dbReference>
<dbReference type="EMBL" id="JAPZVQ010000004">
    <property type="protein sequence ID" value="MDA1385143.1"/>
    <property type="molecule type" value="Genomic_DNA"/>
</dbReference>
<keyword evidence="8" id="KW-1185">Reference proteome</keyword>
<evidence type="ECO:0000313" key="7">
    <source>
        <dbReference type="Proteomes" id="UP001145799"/>
    </source>
</evidence>
<evidence type="ECO:0000313" key="8">
    <source>
        <dbReference type="Proteomes" id="UP001183604"/>
    </source>
</evidence>
<protein>
    <submittedName>
        <fullName evidence="6">DUF1680 family protein</fullName>
    </submittedName>
    <submittedName>
        <fullName evidence="5">Glycoside hydrolase family 127 protein</fullName>
    </submittedName>
</protein>
<dbReference type="GO" id="GO:0005975">
    <property type="term" value="P:carbohydrate metabolic process"/>
    <property type="evidence" value="ECO:0007669"/>
    <property type="project" value="InterPro"/>
</dbReference>
<dbReference type="RefSeq" id="WP_270121607.1">
    <property type="nucleotide sequence ID" value="NZ_BAAAOM010000002.1"/>
</dbReference>
<evidence type="ECO:0000259" key="1">
    <source>
        <dbReference type="Pfam" id="PF07944"/>
    </source>
</evidence>
<feature type="domain" description="Non-reducing end beta-L-arabinofuranosidase-like GH127 middle" evidence="4">
    <location>
        <begin position="398"/>
        <end position="492"/>
    </location>
</feature>
<accession>A0A9X3PK69</accession>
<dbReference type="Pfam" id="PF20736">
    <property type="entry name" value="Glyco_hydro127M"/>
    <property type="match status" value="1"/>
</dbReference>
<evidence type="ECO:0000313" key="6">
    <source>
        <dbReference type="EMBL" id="MDR7337243.1"/>
    </source>
</evidence>
<evidence type="ECO:0000259" key="3">
    <source>
        <dbReference type="Pfam" id="PF20620"/>
    </source>
</evidence>
<name>A0A9X3PK69_9ACTN</name>
<dbReference type="PANTHER" id="PTHR31151">
    <property type="entry name" value="PROLINE-TRNA LIGASE (DUF1680)"/>
    <property type="match status" value="1"/>
</dbReference>
<dbReference type="InterPro" id="IPR032275">
    <property type="entry name" value="DUF4986"/>
</dbReference>
<organism evidence="5 7">
    <name type="scientific">Glycomyces lechevalierae</name>
    <dbReference type="NCBI Taxonomy" id="256034"/>
    <lineage>
        <taxon>Bacteria</taxon>
        <taxon>Bacillati</taxon>
        <taxon>Actinomycetota</taxon>
        <taxon>Actinomycetes</taxon>
        <taxon>Glycomycetales</taxon>
        <taxon>Glycomycetaceae</taxon>
        <taxon>Glycomyces</taxon>
    </lineage>
</organism>
<keyword evidence="5" id="KW-0378">Hydrolase</keyword>
<dbReference type="SUPFAM" id="SSF48208">
    <property type="entry name" value="Six-hairpin glycosidases"/>
    <property type="match status" value="1"/>
</dbReference>
<dbReference type="EMBL" id="JAVDYD010000001">
    <property type="protein sequence ID" value="MDR7337243.1"/>
    <property type="molecule type" value="Genomic_DNA"/>
</dbReference>
<feature type="domain" description="Non-reducing end beta-L-arabinofuranosidase-like GH127 catalytic" evidence="1">
    <location>
        <begin position="9"/>
        <end position="388"/>
    </location>
</feature>
<feature type="domain" description="DUF4986" evidence="2">
    <location>
        <begin position="520"/>
        <end position="596"/>
    </location>
</feature>
<reference evidence="5" key="1">
    <citation type="submission" date="2022-12" db="EMBL/GenBank/DDBJ databases">
        <title>Gycomyces niveus sp.nov., a novel actinomycete isolated from soil in Shouguang.</title>
        <authorList>
            <person name="Yang X."/>
        </authorList>
    </citation>
    <scope>NUCLEOTIDE SEQUENCE</scope>
    <source>
        <strain evidence="5">DSM 44724</strain>
    </source>
</reference>
<evidence type="ECO:0000259" key="4">
    <source>
        <dbReference type="Pfam" id="PF20736"/>
    </source>
</evidence>
<dbReference type="InterPro" id="IPR046544">
    <property type="entry name" value="GH146_SB_dom"/>
</dbReference>
<dbReference type="AlphaFoldDB" id="A0A9X3PK69"/>
<evidence type="ECO:0000259" key="2">
    <source>
        <dbReference type="Pfam" id="PF16375"/>
    </source>
</evidence>
<dbReference type="PANTHER" id="PTHR31151:SF0">
    <property type="entry name" value="PROLINE-TRNA LIGASE (DUF1680)"/>
    <property type="match status" value="1"/>
</dbReference>
<evidence type="ECO:0000313" key="5">
    <source>
        <dbReference type="EMBL" id="MDA1385143.1"/>
    </source>
</evidence>
<reference evidence="6 8" key="2">
    <citation type="submission" date="2023-07" db="EMBL/GenBank/DDBJ databases">
        <title>Sequencing the genomes of 1000 actinobacteria strains.</title>
        <authorList>
            <person name="Klenk H.-P."/>
        </authorList>
    </citation>
    <scope>NUCLEOTIDE SEQUENCE [LARGE SCALE GENOMIC DNA]</scope>
    <source>
        <strain evidence="6 8">DSM 44724</strain>
    </source>
</reference>
<gene>
    <name evidence="6" type="ORF">J2S69_000962</name>
    <name evidence="5" type="ORF">O2L01_09115</name>
</gene>
<dbReference type="InterPro" id="IPR012878">
    <property type="entry name" value="Beta-AFase-like_GH127_cat"/>
</dbReference>
<proteinExistence type="predicted"/>